<dbReference type="GO" id="GO:0003964">
    <property type="term" value="F:RNA-directed DNA polymerase activity"/>
    <property type="evidence" value="ECO:0007669"/>
    <property type="project" value="UniProtKB-KW"/>
</dbReference>
<name>A0ABQ5H734_9ASTR</name>
<keyword evidence="2" id="KW-1185">Reference proteome</keyword>
<evidence type="ECO:0000313" key="1">
    <source>
        <dbReference type="EMBL" id="GJT83705.1"/>
    </source>
</evidence>
<dbReference type="Proteomes" id="UP001151760">
    <property type="component" value="Unassembled WGS sequence"/>
</dbReference>
<keyword evidence="1" id="KW-0548">Nucleotidyltransferase</keyword>
<proteinExistence type="predicted"/>
<dbReference type="PROSITE" id="PS00141">
    <property type="entry name" value="ASP_PROTEASE"/>
    <property type="match status" value="1"/>
</dbReference>
<evidence type="ECO:0000313" key="2">
    <source>
        <dbReference type="Proteomes" id="UP001151760"/>
    </source>
</evidence>
<keyword evidence="1" id="KW-0808">Transferase</keyword>
<keyword evidence="1" id="KW-0695">RNA-directed DNA polymerase</keyword>
<comment type="caution">
    <text evidence="1">The sequence shown here is derived from an EMBL/GenBank/DDBJ whole genome shotgun (WGS) entry which is preliminary data.</text>
</comment>
<dbReference type="InterPro" id="IPR001969">
    <property type="entry name" value="Aspartic_peptidase_AS"/>
</dbReference>
<gene>
    <name evidence="1" type="ORF">Tco_1058047</name>
</gene>
<protein>
    <submittedName>
        <fullName evidence="1">Reverse transcriptase domain-containing protein</fullName>
    </submittedName>
</protein>
<sequence>MMTDKYCVRGEIKKLEIELWNKNVKESDEVENYVGGLPDMIQGSVMASKPKTIKDAIEFETELMDQKIWPTLLSLRRRKCKEDLNPCAPNGTTIMMGSVLPSATTARRLAIWPVTVEGHYKKDCPKMKNNNCGNPAGNDGATAKAYAVRNARKNPDSNVVTGTFLLNNCYASILFDTGANMSFVSSAFSSLIDMILTTLDHDYDVKLADKK</sequence>
<organism evidence="1 2">
    <name type="scientific">Tanacetum coccineum</name>
    <dbReference type="NCBI Taxonomy" id="301880"/>
    <lineage>
        <taxon>Eukaryota</taxon>
        <taxon>Viridiplantae</taxon>
        <taxon>Streptophyta</taxon>
        <taxon>Embryophyta</taxon>
        <taxon>Tracheophyta</taxon>
        <taxon>Spermatophyta</taxon>
        <taxon>Magnoliopsida</taxon>
        <taxon>eudicotyledons</taxon>
        <taxon>Gunneridae</taxon>
        <taxon>Pentapetalae</taxon>
        <taxon>asterids</taxon>
        <taxon>campanulids</taxon>
        <taxon>Asterales</taxon>
        <taxon>Asteraceae</taxon>
        <taxon>Asteroideae</taxon>
        <taxon>Anthemideae</taxon>
        <taxon>Anthemidinae</taxon>
        <taxon>Tanacetum</taxon>
    </lineage>
</organism>
<dbReference type="Pfam" id="PF08284">
    <property type="entry name" value="RVP_2"/>
    <property type="match status" value="1"/>
</dbReference>
<reference evidence="1" key="2">
    <citation type="submission" date="2022-01" db="EMBL/GenBank/DDBJ databases">
        <authorList>
            <person name="Yamashiro T."/>
            <person name="Shiraishi A."/>
            <person name="Satake H."/>
            <person name="Nakayama K."/>
        </authorList>
    </citation>
    <scope>NUCLEOTIDE SEQUENCE</scope>
</reference>
<accession>A0ABQ5H734</accession>
<reference evidence="1" key="1">
    <citation type="journal article" date="2022" name="Int. J. Mol. Sci.">
        <title>Draft Genome of Tanacetum Coccineum: Genomic Comparison of Closely Related Tanacetum-Family Plants.</title>
        <authorList>
            <person name="Yamashiro T."/>
            <person name="Shiraishi A."/>
            <person name="Nakayama K."/>
            <person name="Satake H."/>
        </authorList>
    </citation>
    <scope>NUCLEOTIDE SEQUENCE</scope>
</reference>
<dbReference type="EMBL" id="BQNB010019285">
    <property type="protein sequence ID" value="GJT83705.1"/>
    <property type="molecule type" value="Genomic_DNA"/>
</dbReference>